<dbReference type="OrthoDB" id="9800872at2"/>
<dbReference type="SUPFAM" id="SSF52821">
    <property type="entry name" value="Rhodanese/Cell cycle control phosphatase"/>
    <property type="match status" value="1"/>
</dbReference>
<protein>
    <submittedName>
        <fullName evidence="2">Rhodanese-like domain-containing protein</fullName>
    </submittedName>
</protein>
<dbReference type="AlphaFoldDB" id="A0A265N937"/>
<dbReference type="PANTHER" id="PTHR43031">
    <property type="entry name" value="FAD-DEPENDENT OXIDOREDUCTASE"/>
    <property type="match status" value="1"/>
</dbReference>
<feature type="domain" description="Rhodanese" evidence="1">
    <location>
        <begin position="17"/>
        <end position="100"/>
    </location>
</feature>
<reference evidence="2 3" key="1">
    <citation type="submission" date="2017-08" db="EMBL/GenBank/DDBJ databases">
        <title>Virgibacillus indicus sp. nov. and Virgibacillus profoundi sp. nov, two moderately halophilic bacteria isolated from marine sediment by using the Microfluidic Streak Plate.</title>
        <authorList>
            <person name="Xu B."/>
            <person name="Hu B."/>
            <person name="Wang J."/>
            <person name="Zhu Y."/>
            <person name="Huang L."/>
            <person name="Du W."/>
            <person name="Huang Y."/>
        </authorList>
    </citation>
    <scope>NUCLEOTIDE SEQUENCE [LARGE SCALE GENOMIC DNA]</scope>
    <source>
        <strain evidence="2 3">IO3-P2-C2</strain>
    </source>
</reference>
<comment type="caution">
    <text evidence="2">The sequence shown here is derived from an EMBL/GenBank/DDBJ whole genome shotgun (WGS) entry which is preliminary data.</text>
</comment>
<dbReference type="RefSeq" id="WP_094885615.1">
    <property type="nucleotide sequence ID" value="NZ_NPMS01000004.1"/>
</dbReference>
<accession>A0A265N937</accession>
<dbReference type="PANTHER" id="PTHR43031:SF17">
    <property type="entry name" value="SULFURTRANSFERASE YTWF-RELATED"/>
    <property type="match status" value="1"/>
</dbReference>
<dbReference type="Pfam" id="PF00581">
    <property type="entry name" value="Rhodanese"/>
    <property type="match status" value="1"/>
</dbReference>
<evidence type="ECO:0000313" key="3">
    <source>
        <dbReference type="Proteomes" id="UP000216498"/>
    </source>
</evidence>
<dbReference type="InterPro" id="IPR050229">
    <property type="entry name" value="GlpE_sulfurtransferase"/>
</dbReference>
<proteinExistence type="predicted"/>
<evidence type="ECO:0000313" key="2">
    <source>
        <dbReference type="EMBL" id="OZU88518.1"/>
    </source>
</evidence>
<evidence type="ECO:0000259" key="1">
    <source>
        <dbReference type="PROSITE" id="PS50206"/>
    </source>
</evidence>
<organism evidence="2 3">
    <name type="scientific">Virgibacillus indicus</name>
    <dbReference type="NCBI Taxonomy" id="2024554"/>
    <lineage>
        <taxon>Bacteria</taxon>
        <taxon>Bacillati</taxon>
        <taxon>Bacillota</taxon>
        <taxon>Bacilli</taxon>
        <taxon>Bacillales</taxon>
        <taxon>Bacillaceae</taxon>
        <taxon>Virgibacillus</taxon>
    </lineage>
</organism>
<sequence>MEHIKELEPNEVEKLIDDEDTVIIDVREDDEVAQGMIENAKHIPLEKIPYAKDELDKDKHYVFVCRSGGRSMTAASYMDEHGLDVSNMRGGMLEWQGEVII</sequence>
<name>A0A265N937_9BACI</name>
<keyword evidence="3" id="KW-1185">Reference proteome</keyword>
<dbReference type="Proteomes" id="UP000216498">
    <property type="component" value="Unassembled WGS sequence"/>
</dbReference>
<dbReference type="EMBL" id="NPMS01000004">
    <property type="protein sequence ID" value="OZU88518.1"/>
    <property type="molecule type" value="Genomic_DNA"/>
</dbReference>
<dbReference type="InterPro" id="IPR001763">
    <property type="entry name" value="Rhodanese-like_dom"/>
</dbReference>
<dbReference type="SMART" id="SM00450">
    <property type="entry name" value="RHOD"/>
    <property type="match status" value="1"/>
</dbReference>
<dbReference type="PROSITE" id="PS50206">
    <property type="entry name" value="RHODANESE_3"/>
    <property type="match status" value="1"/>
</dbReference>
<dbReference type="InterPro" id="IPR036873">
    <property type="entry name" value="Rhodanese-like_dom_sf"/>
</dbReference>
<dbReference type="CDD" id="cd00158">
    <property type="entry name" value="RHOD"/>
    <property type="match status" value="1"/>
</dbReference>
<dbReference type="Gene3D" id="3.40.250.10">
    <property type="entry name" value="Rhodanese-like domain"/>
    <property type="match status" value="1"/>
</dbReference>
<gene>
    <name evidence="2" type="ORF">CIL03_09430</name>
</gene>